<organism evidence="1 2">
    <name type="scientific">Alkalibacter saccharofermentans DSM 14828</name>
    <dbReference type="NCBI Taxonomy" id="1120975"/>
    <lineage>
        <taxon>Bacteria</taxon>
        <taxon>Bacillati</taxon>
        <taxon>Bacillota</taxon>
        <taxon>Clostridia</taxon>
        <taxon>Eubacteriales</taxon>
        <taxon>Eubacteriaceae</taxon>
        <taxon>Alkalibacter</taxon>
    </lineage>
</organism>
<reference evidence="1 2" key="1">
    <citation type="submission" date="2016-11" db="EMBL/GenBank/DDBJ databases">
        <authorList>
            <person name="Jaros S."/>
            <person name="Januszkiewicz K."/>
            <person name="Wedrychowicz H."/>
        </authorList>
    </citation>
    <scope>NUCLEOTIDE SEQUENCE [LARGE SCALE GENOMIC DNA]</scope>
    <source>
        <strain evidence="1 2">DSM 14828</strain>
    </source>
</reference>
<keyword evidence="2" id="KW-1185">Reference proteome</keyword>
<dbReference type="EMBL" id="FQTU01000003">
    <property type="protein sequence ID" value="SHE53863.1"/>
    <property type="molecule type" value="Genomic_DNA"/>
</dbReference>
<dbReference type="PIRSF" id="PIRSF012508">
    <property type="entry name" value="YerC"/>
    <property type="match status" value="1"/>
</dbReference>
<dbReference type="InterPro" id="IPR013368">
    <property type="entry name" value="YecD_YerC"/>
</dbReference>
<dbReference type="RefSeq" id="WP_200789401.1">
    <property type="nucleotide sequence ID" value="NZ_FQTU01000003.1"/>
</dbReference>
<dbReference type="Gene3D" id="1.10.1270.10">
    <property type="entry name" value="TrpR-like"/>
    <property type="match status" value="1"/>
</dbReference>
<dbReference type="NCBIfam" id="TIGR02531">
    <property type="entry name" value="yecD_yerC"/>
    <property type="match status" value="1"/>
</dbReference>
<dbReference type="InterPro" id="IPR000831">
    <property type="entry name" value="Trp_repress"/>
</dbReference>
<dbReference type="SUPFAM" id="SSF48295">
    <property type="entry name" value="TrpR-like"/>
    <property type="match status" value="1"/>
</dbReference>
<dbReference type="InterPro" id="IPR038116">
    <property type="entry name" value="TrpR-like_sf"/>
</dbReference>
<dbReference type="Pfam" id="PF01371">
    <property type="entry name" value="Trp_repressor"/>
    <property type="match status" value="1"/>
</dbReference>
<dbReference type="Proteomes" id="UP000184251">
    <property type="component" value="Unassembled WGS sequence"/>
</dbReference>
<accession>A0A1M4UBC1</accession>
<protein>
    <submittedName>
        <fullName evidence="1">Trp operon repressor family</fullName>
    </submittedName>
</protein>
<sequence length="89" mass="10054">MNKENFDLLLKCLSALESTDETLSFLEDLCTIKEIEDMQHRLEIAQGLFNGKTFSEVQEITGASSTTVSRVSRCLKYGTGYKTILEKIK</sequence>
<dbReference type="PANTHER" id="PTHR40080">
    <property type="entry name" value="LMO1763 PROTEIN"/>
    <property type="match status" value="1"/>
</dbReference>
<evidence type="ECO:0000313" key="1">
    <source>
        <dbReference type="EMBL" id="SHE53863.1"/>
    </source>
</evidence>
<dbReference type="InterPro" id="IPR010921">
    <property type="entry name" value="Trp_repressor/repl_initiator"/>
</dbReference>
<evidence type="ECO:0000313" key="2">
    <source>
        <dbReference type="Proteomes" id="UP000184251"/>
    </source>
</evidence>
<gene>
    <name evidence="1" type="ORF">SAMN02746064_00704</name>
</gene>
<dbReference type="GO" id="GO:0043565">
    <property type="term" value="F:sequence-specific DNA binding"/>
    <property type="evidence" value="ECO:0007669"/>
    <property type="project" value="InterPro"/>
</dbReference>
<dbReference type="PANTHER" id="PTHR40080:SF1">
    <property type="entry name" value="TRPR-LIKE PROTEIN YERC_YECD"/>
    <property type="match status" value="1"/>
</dbReference>
<dbReference type="GO" id="GO:0003700">
    <property type="term" value="F:DNA-binding transcription factor activity"/>
    <property type="evidence" value="ECO:0007669"/>
    <property type="project" value="InterPro"/>
</dbReference>
<dbReference type="AlphaFoldDB" id="A0A1M4UBC1"/>
<dbReference type="STRING" id="1120975.SAMN02746064_00704"/>
<name>A0A1M4UBC1_9FIRM</name>
<proteinExistence type="predicted"/>